<keyword evidence="3" id="KW-0812">Transmembrane</keyword>
<keyword evidence="3" id="KW-1133">Transmembrane helix</keyword>
<dbReference type="PANTHER" id="PTHR12151:SF25">
    <property type="entry name" value="LINALOOL DEHYDRATASE_ISOMERASE DOMAIN-CONTAINING PROTEIN"/>
    <property type="match status" value="1"/>
</dbReference>
<keyword evidence="2" id="KW-0186">Copper</keyword>
<comment type="caution">
    <text evidence="5">The sequence shown here is derived from an EMBL/GenBank/DDBJ whole genome shotgun (WGS) entry which is preliminary data.</text>
</comment>
<dbReference type="RefSeq" id="WP_379978203.1">
    <property type="nucleotide sequence ID" value="NZ_JBHSFV010000004.1"/>
</dbReference>
<dbReference type="InterPro" id="IPR036249">
    <property type="entry name" value="Thioredoxin-like_sf"/>
</dbReference>
<evidence type="ECO:0000259" key="4">
    <source>
        <dbReference type="PROSITE" id="PS51352"/>
    </source>
</evidence>
<dbReference type="InterPro" id="IPR003782">
    <property type="entry name" value="SCO1/SenC"/>
</dbReference>
<comment type="similarity">
    <text evidence="1">Belongs to the SCO1/2 family.</text>
</comment>
<dbReference type="PANTHER" id="PTHR12151">
    <property type="entry name" value="ELECTRON TRANSPORT PROTIN SCO1/SENC FAMILY MEMBER"/>
    <property type="match status" value="1"/>
</dbReference>
<keyword evidence="3" id="KW-0472">Membrane</keyword>
<name>A0ABV9HUY6_9FLAO</name>
<feature type="domain" description="Thioredoxin" evidence="4">
    <location>
        <begin position="59"/>
        <end position="223"/>
    </location>
</feature>
<organism evidence="5 6">
    <name type="scientific">Dokdonia ponticola</name>
    <dbReference type="NCBI Taxonomy" id="2041041"/>
    <lineage>
        <taxon>Bacteria</taxon>
        <taxon>Pseudomonadati</taxon>
        <taxon>Bacteroidota</taxon>
        <taxon>Flavobacteriia</taxon>
        <taxon>Flavobacteriales</taxon>
        <taxon>Flavobacteriaceae</taxon>
        <taxon>Dokdonia</taxon>
    </lineage>
</organism>
<dbReference type="EMBL" id="JBHSFV010000004">
    <property type="protein sequence ID" value="MFC4633977.1"/>
    <property type="molecule type" value="Genomic_DNA"/>
</dbReference>
<keyword evidence="6" id="KW-1185">Reference proteome</keyword>
<dbReference type="PROSITE" id="PS51352">
    <property type="entry name" value="THIOREDOXIN_2"/>
    <property type="match status" value="1"/>
</dbReference>
<dbReference type="InterPro" id="IPR013766">
    <property type="entry name" value="Thioredoxin_domain"/>
</dbReference>
<proteinExistence type="inferred from homology"/>
<sequence>MRKNTYIGIAFVVLIFGIIFIPKIFQRFSNDDVVRGGRMHAVGEKEVVDTDELLYIKINDKEKKVPSFKFIDQNKDTISDKDYRGKVFLVEFFFTRCTDICIPMNHNLQAIAKLFEDEPNFGIASFSIDPEHDTPEVMKKYATDYGVTHPNWHFMTGERSDILKLSNEGFYLATNTNDDLENGLYHSGLFALIDQNGFIRSRPDNTGNNPKPYYRGFVPMDTKVGAGEENPEIDILIEDIKKLLKK</sequence>
<dbReference type="CDD" id="cd02968">
    <property type="entry name" value="SCO"/>
    <property type="match status" value="1"/>
</dbReference>
<reference evidence="6" key="1">
    <citation type="journal article" date="2019" name="Int. J. Syst. Evol. Microbiol.">
        <title>The Global Catalogue of Microorganisms (GCM) 10K type strain sequencing project: providing services to taxonomists for standard genome sequencing and annotation.</title>
        <authorList>
            <consortium name="The Broad Institute Genomics Platform"/>
            <consortium name="The Broad Institute Genome Sequencing Center for Infectious Disease"/>
            <person name="Wu L."/>
            <person name="Ma J."/>
        </authorList>
    </citation>
    <scope>NUCLEOTIDE SEQUENCE [LARGE SCALE GENOMIC DNA]</scope>
    <source>
        <strain evidence="6">YJ-61-S</strain>
    </source>
</reference>
<evidence type="ECO:0000256" key="3">
    <source>
        <dbReference type="SAM" id="Phobius"/>
    </source>
</evidence>
<dbReference type="Pfam" id="PF02630">
    <property type="entry name" value="SCO1-SenC"/>
    <property type="match status" value="1"/>
</dbReference>
<evidence type="ECO:0000256" key="2">
    <source>
        <dbReference type="ARBA" id="ARBA00023008"/>
    </source>
</evidence>
<evidence type="ECO:0000313" key="5">
    <source>
        <dbReference type="EMBL" id="MFC4633977.1"/>
    </source>
</evidence>
<protein>
    <submittedName>
        <fullName evidence="5">SCO family protein</fullName>
    </submittedName>
</protein>
<gene>
    <name evidence="5" type="ORF">ACFO3O_08665</name>
</gene>
<dbReference type="Gene3D" id="3.40.30.10">
    <property type="entry name" value="Glutaredoxin"/>
    <property type="match status" value="1"/>
</dbReference>
<accession>A0ABV9HUY6</accession>
<evidence type="ECO:0000256" key="1">
    <source>
        <dbReference type="ARBA" id="ARBA00010996"/>
    </source>
</evidence>
<dbReference type="SUPFAM" id="SSF52833">
    <property type="entry name" value="Thioredoxin-like"/>
    <property type="match status" value="1"/>
</dbReference>
<dbReference type="Proteomes" id="UP001596043">
    <property type="component" value="Unassembled WGS sequence"/>
</dbReference>
<evidence type="ECO:0000313" key="6">
    <source>
        <dbReference type="Proteomes" id="UP001596043"/>
    </source>
</evidence>
<feature type="transmembrane region" description="Helical" evidence="3">
    <location>
        <begin position="6"/>
        <end position="25"/>
    </location>
</feature>